<gene>
    <name evidence="2" type="ORF">DJ93_6110</name>
</gene>
<dbReference type="AlphaFoldDB" id="A0A090Z921"/>
<proteinExistence type="predicted"/>
<feature type="transmembrane region" description="Helical" evidence="1">
    <location>
        <begin position="9"/>
        <end position="28"/>
    </location>
</feature>
<sequence>MIILIKERRWVVGFGLLSASSFISGIAIKDLIPYSSLVGYFFGVVFILCAALSTRKNNKEKS</sequence>
<dbReference type="EMBL" id="JMQC01000003">
    <property type="protein sequence ID" value="KFN07082.1"/>
    <property type="molecule type" value="Genomic_DNA"/>
</dbReference>
<dbReference type="PATRIC" id="fig|1405.8.peg.16"/>
<accession>A0A090Z921</accession>
<comment type="caution">
    <text evidence="2">The sequence shown here is derived from an EMBL/GenBank/DDBJ whole genome shotgun (WGS) entry which is preliminary data.</text>
</comment>
<protein>
    <submittedName>
        <fullName evidence="2">Putative membrane protein</fullName>
    </submittedName>
</protein>
<evidence type="ECO:0000313" key="3">
    <source>
        <dbReference type="Proteomes" id="UP000029389"/>
    </source>
</evidence>
<keyword evidence="1" id="KW-1133">Transmembrane helix</keyword>
<name>A0A090Z921_9BACI</name>
<organism evidence="2 3">
    <name type="scientific">Bacillus clarus</name>
    <dbReference type="NCBI Taxonomy" id="2338372"/>
    <lineage>
        <taxon>Bacteria</taxon>
        <taxon>Bacillati</taxon>
        <taxon>Bacillota</taxon>
        <taxon>Bacilli</taxon>
        <taxon>Bacillales</taxon>
        <taxon>Bacillaceae</taxon>
        <taxon>Bacillus</taxon>
        <taxon>Bacillus cereus group</taxon>
    </lineage>
</organism>
<feature type="transmembrane region" description="Helical" evidence="1">
    <location>
        <begin position="34"/>
        <end position="53"/>
    </location>
</feature>
<keyword evidence="1" id="KW-0812">Transmembrane</keyword>
<reference evidence="2 3" key="1">
    <citation type="submission" date="2014-04" db="EMBL/GenBank/DDBJ databases">
        <authorList>
            <person name="Bishop-Lilly K.A."/>
            <person name="Broomall S.M."/>
            <person name="Chain P.S."/>
            <person name="Chertkov O."/>
            <person name="Coyne S.R."/>
            <person name="Daligault H.E."/>
            <person name="Davenport K.W."/>
            <person name="Erkkila T."/>
            <person name="Frey K.G."/>
            <person name="Gibbons H.S."/>
            <person name="Gu W."/>
            <person name="Jaissle J."/>
            <person name="Johnson S.L."/>
            <person name="Koroleva G.I."/>
            <person name="Ladner J.T."/>
            <person name="Lo C.-C."/>
            <person name="Minogue T.D."/>
            <person name="Munk C."/>
            <person name="Palacios G.F."/>
            <person name="Redden C.L."/>
            <person name="Rosenzweig C.N."/>
            <person name="Scholz M.B."/>
            <person name="Teshima H."/>
            <person name="Xu Y."/>
        </authorList>
    </citation>
    <scope>NUCLEOTIDE SEQUENCE [LARGE SCALE GENOMIC DNA]</scope>
    <source>
        <strain evidence="2 3">BHP</strain>
    </source>
</reference>
<evidence type="ECO:0000256" key="1">
    <source>
        <dbReference type="SAM" id="Phobius"/>
    </source>
</evidence>
<keyword evidence="1" id="KW-0472">Membrane</keyword>
<evidence type="ECO:0000313" key="2">
    <source>
        <dbReference type="EMBL" id="KFN07082.1"/>
    </source>
</evidence>
<dbReference type="Proteomes" id="UP000029389">
    <property type="component" value="Unassembled WGS sequence"/>
</dbReference>